<accession>A0ABW0W575</accession>
<dbReference type="Proteomes" id="UP001596047">
    <property type="component" value="Unassembled WGS sequence"/>
</dbReference>
<name>A0ABW0W575_9BACL</name>
<dbReference type="RefSeq" id="WP_379190802.1">
    <property type="nucleotide sequence ID" value="NZ_JBHSOW010000092.1"/>
</dbReference>
<keyword evidence="2" id="KW-1185">Reference proteome</keyword>
<dbReference type="EMBL" id="JBHSOW010000092">
    <property type="protein sequence ID" value="MFC5652169.1"/>
    <property type="molecule type" value="Genomic_DNA"/>
</dbReference>
<evidence type="ECO:0000313" key="1">
    <source>
        <dbReference type="EMBL" id="MFC5652169.1"/>
    </source>
</evidence>
<organism evidence="1 2">
    <name type="scientific">Paenibacillus solisilvae</name>
    <dbReference type="NCBI Taxonomy" id="2486751"/>
    <lineage>
        <taxon>Bacteria</taxon>
        <taxon>Bacillati</taxon>
        <taxon>Bacillota</taxon>
        <taxon>Bacilli</taxon>
        <taxon>Bacillales</taxon>
        <taxon>Paenibacillaceae</taxon>
        <taxon>Paenibacillus</taxon>
    </lineage>
</organism>
<comment type="caution">
    <text evidence="1">The sequence shown here is derived from an EMBL/GenBank/DDBJ whole genome shotgun (WGS) entry which is preliminary data.</text>
</comment>
<gene>
    <name evidence="1" type="ORF">ACFPYJ_24235</name>
</gene>
<evidence type="ECO:0000313" key="2">
    <source>
        <dbReference type="Proteomes" id="UP001596047"/>
    </source>
</evidence>
<dbReference type="CDD" id="cd00298">
    <property type="entry name" value="ACD_sHsps_p23-like"/>
    <property type="match status" value="1"/>
</dbReference>
<proteinExistence type="predicted"/>
<reference evidence="2" key="1">
    <citation type="journal article" date="2019" name="Int. J. Syst. Evol. Microbiol.">
        <title>The Global Catalogue of Microorganisms (GCM) 10K type strain sequencing project: providing services to taxonomists for standard genome sequencing and annotation.</title>
        <authorList>
            <consortium name="The Broad Institute Genomics Platform"/>
            <consortium name="The Broad Institute Genome Sequencing Center for Infectious Disease"/>
            <person name="Wu L."/>
            <person name="Ma J."/>
        </authorList>
    </citation>
    <scope>NUCLEOTIDE SEQUENCE [LARGE SCALE GENOMIC DNA]</scope>
    <source>
        <strain evidence="2">CGMCC 1.3240</strain>
    </source>
</reference>
<sequence length="141" mass="16092">MASQWDELEKWMEYQQLPKGFDVFSQQDWVSDYVRKLMTKAMPAAASVFGNSKADIAETKRFITVTYPLGEDADLTEISLLVREDRLKLSGLKGGKDETIKLPKLVVARSCVARYDGIVLSIKLRKRVPRKRGYEAVIHLK</sequence>
<protein>
    <submittedName>
        <fullName evidence="1">Hsp20/alpha crystallin family protein</fullName>
    </submittedName>
</protein>